<evidence type="ECO:0000313" key="4">
    <source>
        <dbReference type="EMBL" id="KKP02994.1"/>
    </source>
</evidence>
<dbReference type="Pfam" id="PF12796">
    <property type="entry name" value="Ank_2"/>
    <property type="match status" value="1"/>
</dbReference>
<dbReference type="InterPro" id="IPR050663">
    <property type="entry name" value="Ankyrin-SOCS_Box"/>
</dbReference>
<dbReference type="AlphaFoldDB" id="A0A0G0AD71"/>
<dbReference type="Pfam" id="PF00023">
    <property type="entry name" value="Ank"/>
    <property type="match status" value="1"/>
</dbReference>
<protein>
    <submittedName>
        <fullName evidence="4">Uncharacterized protein</fullName>
    </submittedName>
</protein>
<keyword evidence="2 3" id="KW-0040">ANK repeat</keyword>
<evidence type="ECO:0000256" key="2">
    <source>
        <dbReference type="ARBA" id="ARBA00023043"/>
    </source>
</evidence>
<evidence type="ECO:0000313" key="5">
    <source>
        <dbReference type="Proteomes" id="UP000034112"/>
    </source>
</evidence>
<evidence type="ECO:0000256" key="1">
    <source>
        <dbReference type="ARBA" id="ARBA00022737"/>
    </source>
</evidence>
<dbReference type="InterPro" id="IPR002110">
    <property type="entry name" value="Ankyrin_rpt"/>
</dbReference>
<keyword evidence="1" id="KW-0677">Repeat</keyword>
<dbReference type="GO" id="GO:0005634">
    <property type="term" value="C:nucleus"/>
    <property type="evidence" value="ECO:0007669"/>
    <property type="project" value="TreeGrafter"/>
</dbReference>
<dbReference type="PANTHER" id="PTHR24193:SF121">
    <property type="entry name" value="ADA2A-CONTAINING COMPLEX COMPONENT 3, ISOFORM D"/>
    <property type="match status" value="1"/>
</dbReference>
<dbReference type="PANTHER" id="PTHR24193">
    <property type="entry name" value="ANKYRIN REPEAT PROTEIN"/>
    <property type="match status" value="1"/>
</dbReference>
<dbReference type="InterPro" id="IPR036770">
    <property type="entry name" value="Ankyrin_rpt-contain_sf"/>
</dbReference>
<evidence type="ECO:0000256" key="3">
    <source>
        <dbReference type="PROSITE-ProRule" id="PRU00023"/>
    </source>
</evidence>
<organism evidence="4 5">
    <name type="scientific">Trichoderma harzianum</name>
    <name type="common">Hypocrea lixii</name>
    <dbReference type="NCBI Taxonomy" id="5544"/>
    <lineage>
        <taxon>Eukaryota</taxon>
        <taxon>Fungi</taxon>
        <taxon>Dikarya</taxon>
        <taxon>Ascomycota</taxon>
        <taxon>Pezizomycotina</taxon>
        <taxon>Sordariomycetes</taxon>
        <taxon>Hypocreomycetidae</taxon>
        <taxon>Hypocreales</taxon>
        <taxon>Hypocreaceae</taxon>
        <taxon>Trichoderma</taxon>
    </lineage>
</organism>
<dbReference type="PROSITE" id="PS50088">
    <property type="entry name" value="ANK_REPEAT"/>
    <property type="match status" value="3"/>
</dbReference>
<proteinExistence type="predicted"/>
<dbReference type="OrthoDB" id="4900527at2759"/>
<dbReference type="Proteomes" id="UP000034112">
    <property type="component" value="Unassembled WGS sequence"/>
</dbReference>
<dbReference type="PROSITE" id="PS50297">
    <property type="entry name" value="ANK_REP_REGION"/>
    <property type="match status" value="3"/>
</dbReference>
<feature type="repeat" description="ANK" evidence="3">
    <location>
        <begin position="9"/>
        <end position="41"/>
    </location>
</feature>
<dbReference type="GO" id="GO:0045944">
    <property type="term" value="P:positive regulation of transcription by RNA polymerase II"/>
    <property type="evidence" value="ECO:0007669"/>
    <property type="project" value="TreeGrafter"/>
</dbReference>
<dbReference type="GO" id="GO:0000976">
    <property type="term" value="F:transcription cis-regulatory region binding"/>
    <property type="evidence" value="ECO:0007669"/>
    <property type="project" value="TreeGrafter"/>
</dbReference>
<dbReference type="SUPFAM" id="SSF48403">
    <property type="entry name" value="Ankyrin repeat"/>
    <property type="match status" value="1"/>
</dbReference>
<reference evidence="5" key="1">
    <citation type="journal article" date="2015" name="Genome Announc.">
        <title>Draft whole-genome sequence of the biocontrol agent Trichoderma harzianum T6776.</title>
        <authorList>
            <person name="Baroncelli R."/>
            <person name="Piaggeschi G."/>
            <person name="Fiorini L."/>
            <person name="Bertolini E."/>
            <person name="Zapparata A."/>
            <person name="Pe M.E."/>
            <person name="Sarrocco S."/>
            <person name="Vannacci G."/>
        </authorList>
    </citation>
    <scope>NUCLEOTIDE SEQUENCE [LARGE SCALE GENOMIC DNA]</scope>
    <source>
        <strain evidence="5">T6776</strain>
    </source>
</reference>
<comment type="caution">
    <text evidence="4">The sequence shown here is derived from an EMBL/GenBank/DDBJ whole genome shotgun (WGS) entry which is preliminary data.</text>
</comment>
<name>A0A0G0AD71_TRIHA</name>
<dbReference type="EMBL" id="JOKZ01000128">
    <property type="protein sequence ID" value="KKP02994.1"/>
    <property type="molecule type" value="Genomic_DNA"/>
</dbReference>
<dbReference type="OMA" id="WARIFGH"/>
<dbReference type="SMART" id="SM00248">
    <property type="entry name" value="ANK"/>
    <property type="match status" value="3"/>
</dbReference>
<dbReference type="Gene3D" id="1.25.40.20">
    <property type="entry name" value="Ankyrin repeat-containing domain"/>
    <property type="match status" value="2"/>
</dbReference>
<sequence>MYINSKDETSRTPLLWAATEGHEAIVRLLLGAGAQVDSADSQNLTPLSWAARKGHEAVARLLLDAGAQVDWEDNWTPQPYPENIYHDQLKANNGHTPLLWAAREGHEAIAKLLVNAGAQIDWKDS</sequence>
<gene>
    <name evidence="4" type="ORF">THAR02_04925</name>
</gene>
<accession>A0A0G0AD71</accession>
<feature type="repeat" description="ANK" evidence="3">
    <location>
        <begin position="42"/>
        <end position="74"/>
    </location>
</feature>
<feature type="repeat" description="ANK" evidence="3">
    <location>
        <begin position="93"/>
        <end position="125"/>
    </location>
</feature>